<evidence type="ECO:0000313" key="2">
    <source>
        <dbReference type="Proteomes" id="UP000780801"/>
    </source>
</evidence>
<comment type="caution">
    <text evidence="1">The sequence shown here is derived from an EMBL/GenBank/DDBJ whole genome shotgun (WGS) entry which is preliminary data.</text>
</comment>
<proteinExistence type="predicted"/>
<dbReference type="EMBL" id="JAABOA010001363">
    <property type="protein sequence ID" value="KAF9581699.1"/>
    <property type="molecule type" value="Genomic_DNA"/>
</dbReference>
<accession>A0A9P6FUE6</accession>
<dbReference type="OrthoDB" id="2420447at2759"/>
<sequence length="517" mass="57959">MASLTKIVRTWPTNRFSTPQTTISPDFNDRNFETLAKDVEKMYAAAVNEEQGDQFEIDMKVKGRARERVELEILAQQLLLQLLINHILHLEPRQSFLEQTTTKGASTIDTLFNTLQKYDASSIGILLKATQTKLHRHLKSRQLGLVISVDEAQIAENDTLAGNLISPSALTGNYKNKGAILDDKNQTSGMQATIVILGTALSLQNVDNVYSGIDKTENFTRITDFPQFDANEVNKMISDLVDLSGCEILPAKRRKLSGRARFSLGIINCLIVPETQLSKQVALDSAIDRTIEHERYGLRNRVRAILARDCTGEAARFLSRMALAYHLQNAKIWFSSQQQLDFVDKALCKMRRRPDGVHLIMDEPIVVDAVEELKAPGKDPAFTENLDELYQVVSNFGVASTYAGSLAIKFYNSPMPHNLYKYNETSSDIRACFLRADGEINKSLVYIRSNIKGILRIHLEFPGVEGGMPATHVRADPMTGIEDVMVYFNLLNMDDLFFEGIAGHEGDIVKLKKAVRF</sequence>
<organism evidence="1 2">
    <name type="scientific">Lunasporangiospora selenospora</name>
    <dbReference type="NCBI Taxonomy" id="979761"/>
    <lineage>
        <taxon>Eukaryota</taxon>
        <taxon>Fungi</taxon>
        <taxon>Fungi incertae sedis</taxon>
        <taxon>Mucoromycota</taxon>
        <taxon>Mortierellomycotina</taxon>
        <taxon>Mortierellomycetes</taxon>
        <taxon>Mortierellales</taxon>
        <taxon>Mortierellaceae</taxon>
        <taxon>Lunasporangiospora</taxon>
    </lineage>
</organism>
<dbReference type="Proteomes" id="UP000780801">
    <property type="component" value="Unassembled WGS sequence"/>
</dbReference>
<evidence type="ECO:0000313" key="1">
    <source>
        <dbReference type="EMBL" id="KAF9581699.1"/>
    </source>
</evidence>
<dbReference type="AlphaFoldDB" id="A0A9P6FUE6"/>
<feature type="non-terminal residue" evidence="1">
    <location>
        <position position="517"/>
    </location>
</feature>
<name>A0A9P6FUE6_9FUNG</name>
<reference evidence="1" key="1">
    <citation type="journal article" date="2020" name="Fungal Divers.">
        <title>Resolving the Mortierellaceae phylogeny through synthesis of multi-gene phylogenetics and phylogenomics.</title>
        <authorList>
            <person name="Vandepol N."/>
            <person name="Liber J."/>
            <person name="Desiro A."/>
            <person name="Na H."/>
            <person name="Kennedy M."/>
            <person name="Barry K."/>
            <person name="Grigoriev I.V."/>
            <person name="Miller A.N."/>
            <person name="O'Donnell K."/>
            <person name="Stajich J.E."/>
            <person name="Bonito G."/>
        </authorList>
    </citation>
    <scope>NUCLEOTIDE SEQUENCE</scope>
    <source>
        <strain evidence="1">KOD1015</strain>
    </source>
</reference>
<protein>
    <submittedName>
        <fullName evidence="1">Uncharacterized protein</fullName>
    </submittedName>
</protein>
<keyword evidence="2" id="KW-1185">Reference proteome</keyword>
<gene>
    <name evidence="1" type="ORF">BGW38_001191</name>
</gene>